<accession>A0A1G6UVI0</accession>
<dbReference type="RefSeq" id="WP_093185367.1">
    <property type="nucleotide sequence ID" value="NZ_FMYH01000007.1"/>
</dbReference>
<dbReference type="InterPro" id="IPR036514">
    <property type="entry name" value="SGNH_hydro_sf"/>
</dbReference>
<protein>
    <submittedName>
        <fullName evidence="2">Lysophospholipase L1</fullName>
    </submittedName>
</protein>
<keyword evidence="3" id="KW-1185">Reference proteome</keyword>
<proteinExistence type="predicted"/>
<evidence type="ECO:0000259" key="1">
    <source>
        <dbReference type="Pfam" id="PF13472"/>
    </source>
</evidence>
<dbReference type="PANTHER" id="PTHR30383:SF5">
    <property type="entry name" value="SGNH HYDROLASE-TYPE ESTERASE DOMAIN-CONTAINING PROTEIN"/>
    <property type="match status" value="1"/>
</dbReference>
<reference evidence="2 3" key="1">
    <citation type="submission" date="2016-09" db="EMBL/GenBank/DDBJ databases">
        <authorList>
            <person name="Capua I."/>
            <person name="De Benedictis P."/>
            <person name="Joannis T."/>
            <person name="Lombin L.H."/>
            <person name="Cattoli G."/>
        </authorList>
    </citation>
    <scope>NUCLEOTIDE SEQUENCE [LARGE SCALE GENOMIC DNA]</scope>
    <source>
        <strain evidence="2 3">ISLP-3</strain>
    </source>
</reference>
<dbReference type="InterPro" id="IPR051532">
    <property type="entry name" value="Ester_Hydrolysis_Enzymes"/>
</dbReference>
<gene>
    <name evidence="2" type="ORF">SAMN05216410_3336</name>
</gene>
<name>A0A1G6UVI0_9MICO</name>
<dbReference type="CDD" id="cd01834">
    <property type="entry name" value="SGNH_hydrolase_like_2"/>
    <property type="match status" value="1"/>
</dbReference>
<evidence type="ECO:0000313" key="2">
    <source>
        <dbReference type="EMBL" id="SDD44565.1"/>
    </source>
</evidence>
<dbReference type="PANTHER" id="PTHR30383">
    <property type="entry name" value="THIOESTERASE 1/PROTEASE 1/LYSOPHOSPHOLIPASE L1"/>
    <property type="match status" value="1"/>
</dbReference>
<dbReference type="Proteomes" id="UP000199039">
    <property type="component" value="Unassembled WGS sequence"/>
</dbReference>
<dbReference type="EMBL" id="FMYH01000007">
    <property type="protein sequence ID" value="SDD44565.1"/>
    <property type="molecule type" value="Genomic_DNA"/>
</dbReference>
<sequence>MTLSIKAGSTVLFIGDSITEWGRDDAAGSLGHGYVRMAADGWAAAHPEHPITVINKGIGGNRAVDLRERWTRDAIDVAPDVVTIMVGINDTWRRFDADDATSTESYETDLRFILGRLAAETSAQVLFIEPFVLPVLADQWEWREDLDARIAVVRRVAAETGATLLAADGLLTELAVNAGGNSGGETRGFARYADDGVHLTDEGNAELAAAWLARTEAI</sequence>
<dbReference type="Pfam" id="PF13472">
    <property type="entry name" value="Lipase_GDSL_2"/>
    <property type="match status" value="1"/>
</dbReference>
<dbReference type="SUPFAM" id="SSF52266">
    <property type="entry name" value="SGNH hydrolase"/>
    <property type="match status" value="1"/>
</dbReference>
<evidence type="ECO:0000313" key="3">
    <source>
        <dbReference type="Proteomes" id="UP000199039"/>
    </source>
</evidence>
<dbReference type="GO" id="GO:0004622">
    <property type="term" value="F:phosphatidylcholine lysophospholipase activity"/>
    <property type="evidence" value="ECO:0007669"/>
    <property type="project" value="TreeGrafter"/>
</dbReference>
<dbReference type="Gene3D" id="3.40.50.1110">
    <property type="entry name" value="SGNH hydrolase"/>
    <property type="match status" value="1"/>
</dbReference>
<dbReference type="AlphaFoldDB" id="A0A1G6UVI0"/>
<dbReference type="STRING" id="1814289.SAMN05216410_3336"/>
<dbReference type="OrthoDB" id="9794725at2"/>
<dbReference type="InterPro" id="IPR013830">
    <property type="entry name" value="SGNH_hydro"/>
</dbReference>
<feature type="domain" description="SGNH hydrolase-type esterase" evidence="1">
    <location>
        <begin position="13"/>
        <end position="205"/>
    </location>
</feature>
<organism evidence="2 3">
    <name type="scientific">Sanguibacter gelidistatuariae</name>
    <dbReference type="NCBI Taxonomy" id="1814289"/>
    <lineage>
        <taxon>Bacteria</taxon>
        <taxon>Bacillati</taxon>
        <taxon>Actinomycetota</taxon>
        <taxon>Actinomycetes</taxon>
        <taxon>Micrococcales</taxon>
        <taxon>Sanguibacteraceae</taxon>
        <taxon>Sanguibacter</taxon>
    </lineage>
</organism>